<evidence type="ECO:0000259" key="2">
    <source>
        <dbReference type="Pfam" id="PF07687"/>
    </source>
</evidence>
<keyword evidence="4" id="KW-1185">Reference proteome</keyword>
<proteinExistence type="predicted"/>
<evidence type="ECO:0000313" key="3">
    <source>
        <dbReference type="EMBL" id="CAL5228717.1"/>
    </source>
</evidence>
<feature type="signal peptide" evidence="1">
    <location>
        <begin position="1"/>
        <end position="21"/>
    </location>
</feature>
<dbReference type="Pfam" id="PF01546">
    <property type="entry name" value="Peptidase_M20"/>
    <property type="match status" value="1"/>
</dbReference>
<feature type="domain" description="Peptidase M20 dimerisation" evidence="2">
    <location>
        <begin position="207"/>
        <end position="304"/>
    </location>
</feature>
<reference evidence="3 4" key="1">
    <citation type="submission" date="2024-06" db="EMBL/GenBank/DDBJ databases">
        <authorList>
            <person name="Kraege A."/>
            <person name="Thomma B."/>
        </authorList>
    </citation>
    <scope>NUCLEOTIDE SEQUENCE [LARGE SCALE GENOMIC DNA]</scope>
</reference>
<dbReference type="PANTHER" id="PTHR11014:SF63">
    <property type="entry name" value="METALLOPEPTIDASE, PUTATIVE (AFU_ORTHOLOGUE AFUA_6G09600)-RELATED"/>
    <property type="match status" value="1"/>
</dbReference>
<dbReference type="SUPFAM" id="SSF55031">
    <property type="entry name" value="Bacterial exopeptidase dimerisation domain"/>
    <property type="match status" value="1"/>
</dbReference>
<keyword evidence="1" id="KW-0732">Signal</keyword>
<evidence type="ECO:0000256" key="1">
    <source>
        <dbReference type="SAM" id="SignalP"/>
    </source>
</evidence>
<dbReference type="InterPro" id="IPR002933">
    <property type="entry name" value="Peptidase_M20"/>
</dbReference>
<sequence length="436" mass="46798">MAAWYYIVLTSIVTIIQSSYGTSIDYSRILDSAKGLQDWIVTIRRDLHKIPEVGFEELKTSQYVRDTLASLEIDFKHPVAKTGIVGSIGSGEPVVALRADMDALPIQEDVELPYKSTHAGNMHACGHDAHTAMLLGAARLLKEMEGSLSGTVLLIFQPAEEGLAGAKHMVDLGTLNGVTAVHGLHVWPGLHSGVFASRAGTIMAASTRFHAVVRGQGGHGGMPHLARDPVIAAAAIVHALQPLVSRETDPLDGAVISVTRLSTGEGATNVIPDTVEVGGSLRGLSEQHFYRLIERATEVMTKAADMHGCTVEVTWRDPPYIPTVNNLEMVSFVEEAAKGLVGEDRWQHLAVPTMAAEDFGFMAYAVPGAFTFLGIHNESVGSVHGLHTPRFQLDESVLHLGSALHAALALQFVSGRTQVDMDTVQSTLRDLGNDEL</sequence>
<organism evidence="3 4">
    <name type="scientific">Coccomyxa viridis</name>
    <dbReference type="NCBI Taxonomy" id="1274662"/>
    <lineage>
        <taxon>Eukaryota</taxon>
        <taxon>Viridiplantae</taxon>
        <taxon>Chlorophyta</taxon>
        <taxon>core chlorophytes</taxon>
        <taxon>Trebouxiophyceae</taxon>
        <taxon>Trebouxiophyceae incertae sedis</taxon>
        <taxon>Coccomyxaceae</taxon>
        <taxon>Coccomyxa</taxon>
    </lineage>
</organism>
<dbReference type="InterPro" id="IPR036264">
    <property type="entry name" value="Bact_exopeptidase_dim_dom"/>
</dbReference>
<comment type="caution">
    <text evidence="3">The sequence shown here is derived from an EMBL/GenBank/DDBJ whole genome shotgun (WGS) entry which is preliminary data.</text>
</comment>
<dbReference type="PIRSF" id="PIRSF005962">
    <property type="entry name" value="Pept_M20D_amidohydro"/>
    <property type="match status" value="1"/>
</dbReference>
<dbReference type="Gene3D" id="3.30.70.360">
    <property type="match status" value="1"/>
</dbReference>
<name>A0ABP1G9D9_9CHLO</name>
<dbReference type="Gene3D" id="3.40.630.10">
    <property type="entry name" value="Zn peptidases"/>
    <property type="match status" value="1"/>
</dbReference>
<dbReference type="PANTHER" id="PTHR11014">
    <property type="entry name" value="PEPTIDASE M20 FAMILY MEMBER"/>
    <property type="match status" value="1"/>
</dbReference>
<feature type="chain" id="PRO_5045784714" evidence="1">
    <location>
        <begin position="22"/>
        <end position="436"/>
    </location>
</feature>
<protein>
    <submittedName>
        <fullName evidence="3">G11900 protein</fullName>
    </submittedName>
</protein>
<accession>A0ABP1G9D9</accession>
<dbReference type="InterPro" id="IPR011650">
    <property type="entry name" value="Peptidase_M20_dimer"/>
</dbReference>
<dbReference type="Pfam" id="PF07687">
    <property type="entry name" value="M20_dimer"/>
    <property type="match status" value="1"/>
</dbReference>
<dbReference type="NCBIfam" id="TIGR01891">
    <property type="entry name" value="amidohydrolases"/>
    <property type="match status" value="1"/>
</dbReference>
<gene>
    <name evidence="3" type="primary">g11900</name>
    <name evidence="3" type="ORF">VP750_LOCUS10623</name>
</gene>
<dbReference type="Proteomes" id="UP001497392">
    <property type="component" value="Unassembled WGS sequence"/>
</dbReference>
<dbReference type="SUPFAM" id="SSF53187">
    <property type="entry name" value="Zn-dependent exopeptidases"/>
    <property type="match status" value="1"/>
</dbReference>
<dbReference type="InterPro" id="IPR017439">
    <property type="entry name" value="Amidohydrolase"/>
</dbReference>
<dbReference type="EMBL" id="CAXHTA020000019">
    <property type="protein sequence ID" value="CAL5228717.1"/>
    <property type="molecule type" value="Genomic_DNA"/>
</dbReference>
<evidence type="ECO:0000313" key="4">
    <source>
        <dbReference type="Proteomes" id="UP001497392"/>
    </source>
</evidence>